<dbReference type="InterPro" id="IPR005471">
    <property type="entry name" value="Tscrpt_reg_IclR_N"/>
</dbReference>
<dbReference type="Pfam" id="PF09339">
    <property type="entry name" value="HTH_IclR"/>
    <property type="match status" value="1"/>
</dbReference>
<dbReference type="InterPro" id="IPR001900">
    <property type="entry name" value="RNase_II/R"/>
</dbReference>
<dbReference type="PROSITE" id="PS01175">
    <property type="entry name" value="RIBONUCLEASE_II"/>
    <property type="match status" value="1"/>
</dbReference>
<dbReference type="InterPro" id="IPR003029">
    <property type="entry name" value="S1_domain"/>
</dbReference>
<dbReference type="InterPro" id="IPR036390">
    <property type="entry name" value="WH_DNA-bd_sf"/>
</dbReference>
<comment type="subcellular location">
    <subcellularLocation>
        <location evidence="2 8">Cytoplasm</location>
    </subcellularLocation>
</comment>
<dbReference type="InterPro" id="IPR050180">
    <property type="entry name" value="RNR_Ribonuclease"/>
</dbReference>
<evidence type="ECO:0000256" key="4">
    <source>
        <dbReference type="ARBA" id="ARBA00022722"/>
    </source>
</evidence>
<dbReference type="SUPFAM" id="SSF46785">
    <property type="entry name" value="Winged helix' DNA-binding domain"/>
    <property type="match status" value="1"/>
</dbReference>
<accession>A0A0N0ZP53</accession>
<organism evidence="11 12">
    <name type="scientific">Thermus scotoductus</name>
    <dbReference type="NCBI Taxonomy" id="37636"/>
    <lineage>
        <taxon>Bacteria</taxon>
        <taxon>Thermotogati</taxon>
        <taxon>Deinococcota</taxon>
        <taxon>Deinococci</taxon>
        <taxon>Thermales</taxon>
        <taxon>Thermaceae</taxon>
        <taxon>Thermus</taxon>
    </lineage>
</organism>
<dbReference type="EMBL" id="LJJR01000040">
    <property type="protein sequence ID" value="KPD26476.1"/>
    <property type="molecule type" value="Genomic_DNA"/>
</dbReference>
<proteinExistence type="inferred from homology"/>
<dbReference type="Pfam" id="PF08206">
    <property type="entry name" value="OB_RNB"/>
    <property type="match status" value="1"/>
</dbReference>
<feature type="compositionally biased region" description="Basic and acidic residues" evidence="9">
    <location>
        <begin position="680"/>
        <end position="701"/>
    </location>
</feature>
<dbReference type="GO" id="GO:0006402">
    <property type="term" value="P:mRNA catabolic process"/>
    <property type="evidence" value="ECO:0007669"/>
    <property type="project" value="TreeGrafter"/>
</dbReference>
<dbReference type="InterPro" id="IPR036388">
    <property type="entry name" value="WH-like_DNA-bd_sf"/>
</dbReference>
<gene>
    <name evidence="8" type="primary">rnr</name>
    <name evidence="11" type="ORF">AN926_10540</name>
</gene>
<dbReference type="AlphaFoldDB" id="A0A0N0ZP53"/>
<dbReference type="Pfam" id="PF17876">
    <property type="entry name" value="CSD2"/>
    <property type="match status" value="1"/>
</dbReference>
<dbReference type="EC" id="3.1.13.1" evidence="8"/>
<dbReference type="SMART" id="SM00955">
    <property type="entry name" value="RNB"/>
    <property type="match status" value="1"/>
</dbReference>
<dbReference type="SUPFAM" id="SSF50249">
    <property type="entry name" value="Nucleic acid-binding proteins"/>
    <property type="match status" value="4"/>
</dbReference>
<dbReference type="InterPro" id="IPR004476">
    <property type="entry name" value="RNase_II/RNase_R"/>
</dbReference>
<dbReference type="PANTHER" id="PTHR23355:SF9">
    <property type="entry name" value="DIS3-LIKE EXONUCLEASE 2"/>
    <property type="match status" value="1"/>
</dbReference>
<keyword evidence="5 8" id="KW-0378">Hydrolase</keyword>
<dbReference type="Pfam" id="PF00773">
    <property type="entry name" value="RNB"/>
    <property type="match status" value="1"/>
</dbReference>
<dbReference type="InterPro" id="IPR040476">
    <property type="entry name" value="CSD2"/>
</dbReference>
<feature type="compositionally biased region" description="Basic and acidic residues" evidence="9">
    <location>
        <begin position="729"/>
        <end position="744"/>
    </location>
</feature>
<feature type="domain" description="S1 motif" evidence="10">
    <location>
        <begin position="597"/>
        <end position="675"/>
    </location>
</feature>
<dbReference type="SMART" id="SM00316">
    <property type="entry name" value="S1"/>
    <property type="match status" value="1"/>
</dbReference>
<evidence type="ECO:0000313" key="12">
    <source>
        <dbReference type="Proteomes" id="UP000053099"/>
    </source>
</evidence>
<evidence type="ECO:0000256" key="8">
    <source>
        <dbReference type="HAMAP-Rule" id="MF_01895"/>
    </source>
</evidence>
<dbReference type="GO" id="GO:0003677">
    <property type="term" value="F:DNA binding"/>
    <property type="evidence" value="ECO:0007669"/>
    <property type="project" value="InterPro"/>
</dbReference>
<keyword evidence="6 8" id="KW-0269">Exonuclease</keyword>
<evidence type="ECO:0000256" key="2">
    <source>
        <dbReference type="ARBA" id="ARBA00004496"/>
    </source>
</evidence>
<name>A0A0N0ZP53_THESC</name>
<dbReference type="NCBIfam" id="TIGR02063">
    <property type="entry name" value="RNase_R"/>
    <property type="match status" value="1"/>
</dbReference>
<dbReference type="PANTHER" id="PTHR23355">
    <property type="entry name" value="RIBONUCLEASE"/>
    <property type="match status" value="1"/>
</dbReference>
<comment type="caution">
    <text evidence="11">The sequence shown here is derived from an EMBL/GenBank/DDBJ whole genome shotgun (WGS) entry which is preliminary data.</text>
</comment>
<feature type="region of interest" description="Disordered" evidence="9">
    <location>
        <begin position="680"/>
        <end position="752"/>
    </location>
</feature>
<evidence type="ECO:0000256" key="1">
    <source>
        <dbReference type="ARBA" id="ARBA00001849"/>
    </source>
</evidence>
<reference evidence="11 12" key="1">
    <citation type="submission" date="2015-09" db="EMBL/GenBank/DDBJ databases">
        <title>Draft genome sequence of Thermus scotoductus strain K1 isolated from a geothermal spring in Nagorno-Karabakh, Armenia.</title>
        <authorList>
            <person name="Saghatelyan A."/>
            <person name="Poghosyan L."/>
            <person name="Panosyan H."/>
            <person name="Birkeland N.-K."/>
        </authorList>
    </citation>
    <scope>NUCLEOTIDE SEQUENCE [LARGE SCALE GENOMIC DNA]</scope>
    <source>
        <strain evidence="11 12">K1</strain>
    </source>
</reference>
<dbReference type="CDD" id="cd04471">
    <property type="entry name" value="S1_RNase_R"/>
    <property type="match status" value="1"/>
</dbReference>
<dbReference type="Gene3D" id="2.40.50.140">
    <property type="entry name" value="Nucleic acid-binding proteins"/>
    <property type="match status" value="2"/>
</dbReference>
<dbReference type="GO" id="GO:0003723">
    <property type="term" value="F:RNA binding"/>
    <property type="evidence" value="ECO:0007669"/>
    <property type="project" value="UniProtKB-UniRule"/>
</dbReference>
<evidence type="ECO:0000256" key="6">
    <source>
        <dbReference type="ARBA" id="ARBA00022839"/>
    </source>
</evidence>
<comment type="function">
    <text evidence="8">3'-5' exoribonuclease that releases 5'-nucleoside monophosphates and is involved in maturation of structured RNAs.</text>
</comment>
<feature type="compositionally biased region" description="Basic and acidic residues" evidence="9">
    <location>
        <begin position="708"/>
        <end position="717"/>
    </location>
</feature>
<dbReference type="HAMAP" id="MF_01895">
    <property type="entry name" value="RNase_R"/>
    <property type="match status" value="1"/>
</dbReference>
<dbReference type="InterPro" id="IPR011805">
    <property type="entry name" value="RNase_R"/>
</dbReference>
<dbReference type="NCBIfam" id="TIGR00358">
    <property type="entry name" value="3_prime_RNase"/>
    <property type="match status" value="1"/>
</dbReference>
<protein>
    <recommendedName>
        <fullName evidence="8">Ribonuclease R</fullName>
        <shortName evidence="8">RNase R</shortName>
        <ecNumber evidence="8">3.1.13.1</ecNumber>
    </recommendedName>
</protein>
<dbReference type="Pfam" id="PF00575">
    <property type="entry name" value="S1"/>
    <property type="match status" value="1"/>
</dbReference>
<keyword evidence="3 8" id="KW-0963">Cytoplasm</keyword>
<dbReference type="GO" id="GO:0008859">
    <property type="term" value="F:exoribonuclease II activity"/>
    <property type="evidence" value="ECO:0007669"/>
    <property type="project" value="UniProtKB-UniRule"/>
</dbReference>
<evidence type="ECO:0000256" key="7">
    <source>
        <dbReference type="ARBA" id="ARBA00022884"/>
    </source>
</evidence>
<evidence type="ECO:0000256" key="5">
    <source>
        <dbReference type="ARBA" id="ARBA00022801"/>
    </source>
</evidence>
<evidence type="ECO:0000256" key="3">
    <source>
        <dbReference type="ARBA" id="ARBA00022490"/>
    </source>
</evidence>
<dbReference type="PROSITE" id="PS50126">
    <property type="entry name" value="S1"/>
    <property type="match status" value="1"/>
</dbReference>
<comment type="catalytic activity">
    <reaction evidence="1 8">
        <text>Exonucleolytic cleavage in the 3'- to 5'-direction to yield nucleoside 5'-phosphates.</text>
        <dbReference type="EC" id="3.1.13.1"/>
    </reaction>
</comment>
<evidence type="ECO:0000313" key="11">
    <source>
        <dbReference type="EMBL" id="KPD26476.1"/>
    </source>
</evidence>
<dbReference type="PATRIC" id="fig|37636.3.peg.1581"/>
<dbReference type="InterPro" id="IPR013223">
    <property type="entry name" value="RNase_B_OB_dom"/>
</dbReference>
<dbReference type="Proteomes" id="UP000053099">
    <property type="component" value="Unassembled WGS sequence"/>
</dbReference>
<sequence>MRETLLEFFKKTGRPHRLEEILRRFGLEKREAKAYLKALVREGLLEKKGSQYFLPARVQGPISLHRDGYGFVRLSEKDLFIPPGYTQDAWPEDLVEARIMPPGRDGKPWGVVERILKRARERVVGTLDFRKGYAVLLPDEPGLPELRLLPEGLHGLKRGSRIVVKVHYDRRPYGEFLEYLGEGDAPETETEAVIAKYGLRAEFPEEVLKEAEAIPLDIPDAELKGRQDFRGLRVFTIDGVDAKDFDDAIHVERLPKGYRIGVHIADVSHYVKEGSALDQEAFLRGTSVYLPGRVLPMLPERLSNGVCSLRPHEDRLVLSVLVELDEDLKVKRVRFAEGVIRSVARMTYTEVEAFAEGFGLPEEHAFLAEDLNLLLDLTQRLRQKRLEAGSLDFSFPEVKVEVEDGTLHLIPQEEPRARSLIEELMLLANRLVAEHLVNKGLPGLFRVHEEPLEEAYGKLRTALARLGYTLPEKLSSKALQRVLLEAKGRPEEPVVANLVLRSLRLARYAAENLGHFGLAMEHYLHFTSPIRRYPDLVVHRVLKAILRRSLTPAKKARWQETFPAIAEHASEMERKAEAAERELTKYYMAKWAELHLGERFVGKVTGVASFGAFVTLKNGVEGLVRLEALGPYTYSEEALALLGPKGKRIRLGDEMEVVIAAANPRLRQIDLLPYRGEEKKEASREKTLVKKGKAKEEEMRKVVGPPTDKSRDSRPERATVNTVYFGEWAPREEKAGMHRPVETRAKRRRRRR</sequence>
<evidence type="ECO:0000259" key="10">
    <source>
        <dbReference type="PROSITE" id="PS50126"/>
    </source>
</evidence>
<dbReference type="InterPro" id="IPR012340">
    <property type="entry name" value="NA-bd_OB-fold"/>
</dbReference>
<keyword evidence="4 8" id="KW-0540">Nuclease</keyword>
<dbReference type="GO" id="GO:0005829">
    <property type="term" value="C:cytosol"/>
    <property type="evidence" value="ECO:0007669"/>
    <property type="project" value="TreeGrafter"/>
</dbReference>
<dbReference type="GO" id="GO:0006355">
    <property type="term" value="P:regulation of DNA-templated transcription"/>
    <property type="evidence" value="ECO:0007669"/>
    <property type="project" value="InterPro"/>
</dbReference>
<comment type="similarity">
    <text evidence="8">Belongs to the RNR ribonuclease family. RNase R subfamily.</text>
</comment>
<dbReference type="Gene3D" id="1.10.10.10">
    <property type="entry name" value="Winged helix-like DNA-binding domain superfamily/Winged helix DNA-binding domain"/>
    <property type="match status" value="1"/>
</dbReference>
<keyword evidence="7 8" id="KW-0694">RNA-binding</keyword>
<dbReference type="InterPro" id="IPR022966">
    <property type="entry name" value="RNase_II/R_CS"/>
</dbReference>
<evidence type="ECO:0000256" key="9">
    <source>
        <dbReference type="SAM" id="MobiDB-lite"/>
    </source>
</evidence>